<comment type="caution">
    <text evidence="1">The sequence shown here is derived from an EMBL/GenBank/DDBJ whole genome shotgun (WGS) entry which is preliminary data.</text>
</comment>
<dbReference type="Proteomes" id="UP001470230">
    <property type="component" value="Unassembled WGS sequence"/>
</dbReference>
<reference evidence="1 2" key="1">
    <citation type="submission" date="2024-04" db="EMBL/GenBank/DDBJ databases">
        <title>Tritrichomonas musculus Genome.</title>
        <authorList>
            <person name="Alves-Ferreira E."/>
            <person name="Grigg M."/>
            <person name="Lorenzi H."/>
            <person name="Galac M."/>
        </authorList>
    </citation>
    <scope>NUCLEOTIDE SEQUENCE [LARGE SCALE GENOMIC DNA]</scope>
    <source>
        <strain evidence="1 2">EAF2021</strain>
    </source>
</reference>
<keyword evidence="2" id="KW-1185">Reference proteome</keyword>
<sequence>MKYPEYFALEIKPFINDKLLPAKGLIDEINKELPKNFYDSRKKGENVCYLYNLIREDAVKDFIANVNRNSIPFDAKIDLSIFETNLLLSTNEIELIEYASFFGSIHIFSFLEKEGVELKSSLPKFAIHGKSAEIIYFLEYNHVKPEKSFKERLEHIDIVELLLSNDKLDINIFNIIILPFNSIQNHII</sequence>
<protein>
    <recommendedName>
        <fullName evidence="3">DUF3447 domain-containing protein</fullName>
    </recommendedName>
</protein>
<evidence type="ECO:0008006" key="3">
    <source>
        <dbReference type="Google" id="ProtNLM"/>
    </source>
</evidence>
<name>A0ABR2KB78_9EUKA</name>
<gene>
    <name evidence="1" type="ORF">M9Y10_039436</name>
</gene>
<organism evidence="1 2">
    <name type="scientific">Tritrichomonas musculus</name>
    <dbReference type="NCBI Taxonomy" id="1915356"/>
    <lineage>
        <taxon>Eukaryota</taxon>
        <taxon>Metamonada</taxon>
        <taxon>Parabasalia</taxon>
        <taxon>Tritrichomonadida</taxon>
        <taxon>Tritrichomonadidae</taxon>
        <taxon>Tritrichomonas</taxon>
    </lineage>
</organism>
<evidence type="ECO:0000313" key="1">
    <source>
        <dbReference type="EMBL" id="KAK8888367.1"/>
    </source>
</evidence>
<proteinExistence type="predicted"/>
<dbReference type="EMBL" id="JAPFFF010000006">
    <property type="protein sequence ID" value="KAK8888367.1"/>
    <property type="molecule type" value="Genomic_DNA"/>
</dbReference>
<evidence type="ECO:0000313" key="2">
    <source>
        <dbReference type="Proteomes" id="UP001470230"/>
    </source>
</evidence>
<accession>A0ABR2KB78</accession>